<name>A0AA36MRW3_9DINO</name>
<comment type="caution">
    <text evidence="1">The sequence shown here is derived from an EMBL/GenBank/DDBJ whole genome shotgun (WGS) entry which is preliminary data.</text>
</comment>
<evidence type="ECO:0000313" key="1">
    <source>
        <dbReference type="EMBL" id="CAJ1377805.1"/>
    </source>
</evidence>
<reference evidence="1" key="1">
    <citation type="submission" date="2023-08" db="EMBL/GenBank/DDBJ databases">
        <authorList>
            <person name="Chen Y."/>
            <person name="Shah S."/>
            <person name="Dougan E. K."/>
            <person name="Thang M."/>
            <person name="Chan C."/>
        </authorList>
    </citation>
    <scope>NUCLEOTIDE SEQUENCE</scope>
</reference>
<dbReference type="AlphaFoldDB" id="A0AA36MRW3"/>
<sequence>MLALCPPPWANDCVMQQLPDVIEVFRDHIFPLSLMVTLRLYQSVFRFESKGLQSFQRAAEHLELLAKLNCHLGYQRCWQGRRLAWRRGVGALCRALGKLRADSSLKLDRGTPRLCARLMQVRKERGVKRASELELLLGLMEGVQVLAALLPAQSLPEFTSGSIREAQLQHGADCQEALEALELDKRRALAELPNLLAVPRATELLMRRTLGLLERLDRFAHSFPGEVRSMPFELLYPARLSPDGVCHAQRLPSILPPEQRWFRSNVDGTRYYGPWPSVGELLLRYAAAGGSLSRWVLNLGSGDGGCVRGDEYDPANCLALEGFRTVAVEADAALAAQAAARLAEGAAKARVKAEAVEPQTVGAELSREALLLLAEGSIPPGADWLHLAETARRPDLLKVDIDHADCEVLGALLQVFEPLLLHVEINPLFPPPFDYRERWSGKALPLETAHHLIGCSLQAVIHQTKRRWGARAVPEAYWLHHVEFENAVLVHPDAAGVFRFAPAPSRQSSEEVQELYLAGYFCHVLRSVLSMRENLAAYDFRSWIGHQNLSRRGARMHRFLQREWSKANVEGAAPYSLTWPAEKKWLLRQMSARLAELGSSERLSRAKREHARVQQHLDAETRLYQSRLLEVLDSMAPLQRALGQADQERCDLAVQLVQTLVAISDEEATWAMTHRAQKMAHGAKDVKVFSETHKVWQRLKGSLGTYGGCPTSQENTSTWSVLHRRELLAITALRQEVTRLRSQVAAAEAGLGSSKRRPQAAAAEQETRAILHAVLRQAEKAREAMGSYGLWASQMEAALKEVSSHDLSESRCPRLGCLGFIALSFIAQD</sequence>
<dbReference type="Proteomes" id="UP001178507">
    <property type="component" value="Unassembled WGS sequence"/>
</dbReference>
<accession>A0AA36MRW3</accession>
<proteinExistence type="predicted"/>
<dbReference type="EMBL" id="CAUJNA010000491">
    <property type="protein sequence ID" value="CAJ1377805.1"/>
    <property type="molecule type" value="Genomic_DNA"/>
</dbReference>
<keyword evidence="2" id="KW-1185">Reference proteome</keyword>
<evidence type="ECO:0000313" key="2">
    <source>
        <dbReference type="Proteomes" id="UP001178507"/>
    </source>
</evidence>
<gene>
    <name evidence="1" type="ORF">EVOR1521_LOCUS6513</name>
</gene>
<protein>
    <submittedName>
        <fullName evidence="1">Uncharacterized protein</fullName>
    </submittedName>
</protein>
<organism evidence="1 2">
    <name type="scientific">Effrenium voratum</name>
    <dbReference type="NCBI Taxonomy" id="2562239"/>
    <lineage>
        <taxon>Eukaryota</taxon>
        <taxon>Sar</taxon>
        <taxon>Alveolata</taxon>
        <taxon>Dinophyceae</taxon>
        <taxon>Suessiales</taxon>
        <taxon>Symbiodiniaceae</taxon>
        <taxon>Effrenium</taxon>
    </lineage>
</organism>